<evidence type="ECO:0000313" key="3">
    <source>
        <dbReference type="Proteomes" id="UP000176498"/>
    </source>
</evidence>
<name>A0A1G1XNH0_9BACT</name>
<proteinExistence type="predicted"/>
<dbReference type="AlphaFoldDB" id="A0A1G1XNH0"/>
<dbReference type="Gene3D" id="3.40.50.150">
    <property type="entry name" value="Vaccinia Virus protein VP39"/>
    <property type="match status" value="1"/>
</dbReference>
<sequence length="183" mass="20140">MPVSGGAQFIKPQEIIEKIQLTEGMKIADLGCGNLGYFIIPTAKIIGKSGTAYAVDIQKPVLEGVKSRAKLMGLTNVEYVWADLEKYGGTKIAEGSLDADFLINILFQNKKHEEILKEAVRLLKKGGKLAVVDWKKVGIPFGPPVEIRVEPESIKNLAAKLSLQLVEQIDIGDYFWGLIFVKI</sequence>
<evidence type="ECO:0000313" key="2">
    <source>
        <dbReference type="EMBL" id="OGY41579.1"/>
    </source>
</evidence>
<dbReference type="CDD" id="cd02440">
    <property type="entry name" value="AdoMet_MTases"/>
    <property type="match status" value="1"/>
</dbReference>
<comment type="caution">
    <text evidence="2">The sequence shown here is derived from an EMBL/GenBank/DDBJ whole genome shotgun (WGS) entry which is preliminary data.</text>
</comment>
<reference evidence="2 3" key="1">
    <citation type="journal article" date="2016" name="Nat. Commun.">
        <title>Thousands of microbial genomes shed light on interconnected biogeochemical processes in an aquifer system.</title>
        <authorList>
            <person name="Anantharaman K."/>
            <person name="Brown C.T."/>
            <person name="Hug L.A."/>
            <person name="Sharon I."/>
            <person name="Castelle C.J."/>
            <person name="Probst A.J."/>
            <person name="Thomas B.C."/>
            <person name="Singh A."/>
            <person name="Wilkins M.J."/>
            <person name="Karaoz U."/>
            <person name="Brodie E.L."/>
            <person name="Williams K.H."/>
            <person name="Hubbard S.S."/>
            <person name="Banfield J.F."/>
        </authorList>
    </citation>
    <scope>NUCLEOTIDE SEQUENCE [LARGE SCALE GENOMIC DNA]</scope>
</reference>
<dbReference type="InterPro" id="IPR025714">
    <property type="entry name" value="Methyltranfer_dom"/>
</dbReference>
<dbReference type="EMBL" id="MHHZ01000015">
    <property type="protein sequence ID" value="OGY41579.1"/>
    <property type="molecule type" value="Genomic_DNA"/>
</dbReference>
<organism evidence="2 3">
    <name type="scientific">Candidatus Buchananbacteria bacterium RBG_13_36_9</name>
    <dbReference type="NCBI Taxonomy" id="1797530"/>
    <lineage>
        <taxon>Bacteria</taxon>
        <taxon>Candidatus Buchananiibacteriota</taxon>
    </lineage>
</organism>
<dbReference type="Proteomes" id="UP000176498">
    <property type="component" value="Unassembled WGS sequence"/>
</dbReference>
<accession>A0A1G1XNH0</accession>
<dbReference type="SUPFAM" id="SSF53335">
    <property type="entry name" value="S-adenosyl-L-methionine-dependent methyltransferases"/>
    <property type="match status" value="1"/>
</dbReference>
<evidence type="ECO:0000259" key="1">
    <source>
        <dbReference type="Pfam" id="PF13847"/>
    </source>
</evidence>
<protein>
    <recommendedName>
        <fullName evidence="1">Methyltransferase domain-containing protein</fullName>
    </recommendedName>
</protein>
<dbReference type="InterPro" id="IPR029063">
    <property type="entry name" value="SAM-dependent_MTases_sf"/>
</dbReference>
<dbReference type="Pfam" id="PF13847">
    <property type="entry name" value="Methyltransf_31"/>
    <property type="match status" value="1"/>
</dbReference>
<feature type="domain" description="Methyltransferase" evidence="1">
    <location>
        <begin position="22"/>
        <end position="135"/>
    </location>
</feature>
<gene>
    <name evidence="2" type="ORF">A2Y82_01135</name>
</gene>